<dbReference type="GO" id="GO:0005524">
    <property type="term" value="F:ATP binding"/>
    <property type="evidence" value="ECO:0007669"/>
    <property type="project" value="InterPro"/>
</dbReference>
<feature type="region of interest" description="LID" evidence="8">
    <location>
        <begin position="124"/>
        <end position="161"/>
    </location>
</feature>
<evidence type="ECO:0000313" key="11">
    <source>
        <dbReference type="Proteomes" id="UP000324091"/>
    </source>
</evidence>
<keyword evidence="3 8" id="KW-0547">Nucleotide-binding</keyword>
<feature type="binding site" evidence="8">
    <location>
        <position position="198"/>
    </location>
    <ligand>
        <name>GTP</name>
        <dbReference type="ChEBI" id="CHEBI:37565"/>
    </ligand>
</feature>
<sequence length="230" mass="25735">MAKLFRAVIMGPPGSGKGTISKRIAQSFGLEYLSSGHFLRDSVAANTEAGVLVKSYVDRGILVPDDIMTRLMLPRLEQLSAHSWLLDGFPRTLVQAQALNRLVQLDLVIILNVPYATLTERLSHRWIHPPSGRVYNMGFNPPRVQGKDDVTGEPLVQHDDDKPEALMARLRHYKDVAKPVMDLYKSKGILYSFSGTDTDRIWPYISSLLVSKLHTQPTDSFQTHTPTVAE</sequence>
<dbReference type="Proteomes" id="UP000324091">
    <property type="component" value="Chromosome 7"/>
</dbReference>
<evidence type="ECO:0000256" key="2">
    <source>
        <dbReference type="ARBA" id="ARBA00022679"/>
    </source>
</evidence>
<comment type="similarity">
    <text evidence="8">Belongs to the adenylate kinase family. AK3 subfamily.</text>
</comment>
<feature type="binding site" evidence="8">
    <location>
        <position position="35"/>
    </location>
    <ligand>
        <name>AMP</name>
        <dbReference type="ChEBI" id="CHEBI:456215"/>
    </ligand>
</feature>
<dbReference type="CDD" id="cd01428">
    <property type="entry name" value="ADK"/>
    <property type="match status" value="1"/>
</dbReference>
<feature type="binding site" evidence="8">
    <location>
        <begin position="88"/>
        <end position="91"/>
    </location>
    <ligand>
        <name>AMP</name>
        <dbReference type="ChEBI" id="CHEBI:456215"/>
    </ligand>
</feature>
<dbReference type="PRINTS" id="PR00094">
    <property type="entry name" value="ADENYLTKNASE"/>
</dbReference>
<dbReference type="InterPro" id="IPR007862">
    <property type="entry name" value="Adenylate_kinase_lid-dom"/>
</dbReference>
<evidence type="ECO:0000313" key="10">
    <source>
        <dbReference type="EMBL" id="TWW58203.1"/>
    </source>
</evidence>
<dbReference type="InterPro" id="IPR036193">
    <property type="entry name" value="ADK_active_lid_dom_sf"/>
</dbReference>
<dbReference type="Pfam" id="PF00406">
    <property type="entry name" value="ADK"/>
    <property type="match status" value="1"/>
</dbReference>
<dbReference type="GO" id="GO:0006172">
    <property type="term" value="P:ADP biosynthetic process"/>
    <property type="evidence" value="ECO:0007669"/>
    <property type="project" value="UniProtKB-UniRule"/>
</dbReference>
<dbReference type="EMBL" id="RHFK02000020">
    <property type="protein sequence ID" value="TWW58203.1"/>
    <property type="molecule type" value="Genomic_DNA"/>
</dbReference>
<dbReference type="Pfam" id="PF05191">
    <property type="entry name" value="ADK_lid"/>
    <property type="match status" value="1"/>
</dbReference>
<dbReference type="InterPro" id="IPR000850">
    <property type="entry name" value="Adenylat/UMP-CMP_kin"/>
</dbReference>
<dbReference type="PROSITE" id="PS00113">
    <property type="entry name" value="ADENYLATE_KINASE"/>
    <property type="match status" value="1"/>
</dbReference>
<gene>
    <name evidence="8" type="primary">AK3</name>
    <name evidence="10" type="ORF">D4764_07G0009220</name>
</gene>
<feature type="binding site" evidence="8">
    <location>
        <begin position="134"/>
        <end position="135"/>
    </location>
    <ligand>
        <name>GTP</name>
        <dbReference type="ChEBI" id="CHEBI:37565"/>
    </ligand>
</feature>
<dbReference type="GO" id="GO:0004017">
    <property type="term" value="F:AMP kinase activity"/>
    <property type="evidence" value="ECO:0007669"/>
    <property type="project" value="InterPro"/>
</dbReference>
<dbReference type="GO" id="GO:0046033">
    <property type="term" value="P:AMP metabolic process"/>
    <property type="evidence" value="ECO:0007669"/>
    <property type="project" value="UniProtKB-UniRule"/>
</dbReference>
<dbReference type="InterPro" id="IPR033690">
    <property type="entry name" value="Adenylat_kinase_CS"/>
</dbReference>
<name>A0A5C6MTA5_9TELE</name>
<comment type="catalytic activity">
    <reaction evidence="7">
        <text>GTP + AMP = GDP + ADP</text>
        <dbReference type="Rhea" id="RHEA:29863"/>
        <dbReference type="ChEBI" id="CHEBI:37565"/>
        <dbReference type="ChEBI" id="CHEBI:58189"/>
        <dbReference type="ChEBI" id="CHEBI:456215"/>
        <dbReference type="ChEBI" id="CHEBI:456216"/>
    </reaction>
</comment>
<evidence type="ECO:0000259" key="9">
    <source>
        <dbReference type="Pfam" id="PF05191"/>
    </source>
</evidence>
<comment type="function">
    <text evidence="8">Involved in maintaining the homeostasis of cellular nucleotides by catalyzing the interconversion of nucleoside phosphates. Has GTP:AMP phosphotransferase and ITP:AMP phosphotransferase activities.</text>
</comment>
<feature type="binding site" evidence="8">
    <location>
        <position position="40"/>
    </location>
    <ligand>
        <name>AMP</name>
        <dbReference type="ChEBI" id="CHEBI:456215"/>
    </ligand>
</feature>
<comment type="domain">
    <text evidence="8">Consists of three domains, a large central CORE domain and two small peripheral domains, NMPbind and LID, which undergo movements during catalysis. The LID domain closes over the site of phosphoryl transfer upon GTP binding. Assembling and dissambling the active center during each catalytic cycle provides an effective means to prevent GTP hydrolysis.</text>
</comment>
<feature type="region of interest" description="NMPbind" evidence="8">
    <location>
        <begin position="34"/>
        <end position="63"/>
    </location>
</feature>
<evidence type="ECO:0000256" key="6">
    <source>
        <dbReference type="ARBA" id="ARBA00023134"/>
    </source>
</evidence>
<dbReference type="SUPFAM" id="SSF57774">
    <property type="entry name" value="Microbial and mitochondrial ADK, insert 'zinc finger' domain"/>
    <property type="match status" value="1"/>
</dbReference>
<keyword evidence="5 8" id="KW-0496">Mitochondrion</keyword>
<dbReference type="AlphaFoldDB" id="A0A5C6MTA5"/>
<keyword evidence="2 8" id="KW-0808">Transferase</keyword>
<evidence type="ECO:0000256" key="5">
    <source>
        <dbReference type="ARBA" id="ARBA00023128"/>
    </source>
</evidence>
<dbReference type="PANTHER" id="PTHR23359">
    <property type="entry name" value="NUCLEOTIDE KINASE"/>
    <property type="match status" value="1"/>
</dbReference>
<dbReference type="InterPro" id="IPR027417">
    <property type="entry name" value="P-loop_NTPase"/>
</dbReference>
<dbReference type="GO" id="GO:0046039">
    <property type="term" value="P:GTP metabolic process"/>
    <property type="evidence" value="ECO:0007669"/>
    <property type="project" value="UniProtKB-UniRule"/>
</dbReference>
<comment type="caution">
    <text evidence="10">The sequence shown here is derived from an EMBL/GenBank/DDBJ whole genome shotgun (WGS) entry which is preliminary data.</text>
</comment>
<evidence type="ECO:0000256" key="8">
    <source>
        <dbReference type="HAMAP-Rule" id="MF_03169"/>
    </source>
</evidence>
<comment type="subunit">
    <text evidence="8">Monomer.</text>
</comment>
<dbReference type="FunFam" id="3.40.50.300:FF:000106">
    <property type="entry name" value="Adenylate kinase mitochondrial"/>
    <property type="match status" value="1"/>
</dbReference>
<feature type="binding site" evidence="8">
    <location>
        <position position="95"/>
    </location>
    <ligand>
        <name>AMP</name>
        <dbReference type="ChEBI" id="CHEBI:456215"/>
    </ligand>
</feature>
<dbReference type="EC" id="2.7.4.10" evidence="8"/>
<feature type="binding site" evidence="8">
    <location>
        <position position="169"/>
    </location>
    <ligand>
        <name>AMP</name>
        <dbReference type="ChEBI" id="CHEBI:456215"/>
    </ligand>
</feature>
<dbReference type="GO" id="GO:0046041">
    <property type="term" value="P:ITP metabolic process"/>
    <property type="evidence" value="ECO:0007669"/>
    <property type="project" value="UniProtKB-UniRule"/>
</dbReference>
<dbReference type="GO" id="GO:0005759">
    <property type="term" value="C:mitochondrial matrix"/>
    <property type="evidence" value="ECO:0007669"/>
    <property type="project" value="UniProtKB-SubCell"/>
</dbReference>
<dbReference type="NCBIfam" id="TIGR01351">
    <property type="entry name" value="adk"/>
    <property type="match status" value="1"/>
</dbReference>
<dbReference type="SUPFAM" id="SSF52540">
    <property type="entry name" value="P-loop containing nucleoside triphosphate hydrolases"/>
    <property type="match status" value="1"/>
</dbReference>
<dbReference type="GO" id="GO:0046899">
    <property type="term" value="F:nucleoside triphosphate adenylate kinase activity"/>
    <property type="evidence" value="ECO:0007669"/>
    <property type="project" value="UniProtKB-UniRule"/>
</dbReference>
<comment type="caution">
    <text evidence="8">Lacks conserved residue(s) required for the propagation of feature annotation.</text>
</comment>
<evidence type="ECO:0000256" key="3">
    <source>
        <dbReference type="ARBA" id="ARBA00022741"/>
    </source>
</evidence>
<dbReference type="Gene3D" id="3.40.50.300">
    <property type="entry name" value="P-loop containing nucleotide triphosphate hydrolases"/>
    <property type="match status" value="1"/>
</dbReference>
<reference evidence="10 11" key="1">
    <citation type="submission" date="2019-04" db="EMBL/GenBank/DDBJ databases">
        <title>Chromosome genome assembly for Takifugu flavidus.</title>
        <authorList>
            <person name="Xiao S."/>
        </authorList>
    </citation>
    <scope>NUCLEOTIDE SEQUENCE [LARGE SCALE GENOMIC DNA]</scope>
    <source>
        <strain evidence="10">HTHZ2018</strain>
        <tissue evidence="10">Muscle</tissue>
    </source>
</reference>
<dbReference type="HAMAP" id="MF_03169">
    <property type="entry name" value="Adenylate_kinase_AK3"/>
    <property type="match status" value="1"/>
</dbReference>
<keyword evidence="4 8" id="KW-0418">Kinase</keyword>
<accession>A0A5C6MTA5</accession>
<feature type="domain" description="Adenylate kinase active site lid" evidence="9">
    <location>
        <begin position="125"/>
        <end position="160"/>
    </location>
</feature>
<feature type="binding site" evidence="8">
    <location>
        <begin position="14"/>
        <end position="19"/>
    </location>
    <ligand>
        <name>GTP</name>
        <dbReference type="ChEBI" id="CHEBI:37565"/>
    </ligand>
</feature>
<organism evidence="10 11">
    <name type="scientific">Takifugu flavidus</name>
    <name type="common">sansaifugu</name>
    <dbReference type="NCBI Taxonomy" id="433684"/>
    <lineage>
        <taxon>Eukaryota</taxon>
        <taxon>Metazoa</taxon>
        <taxon>Chordata</taxon>
        <taxon>Craniata</taxon>
        <taxon>Vertebrata</taxon>
        <taxon>Euteleostomi</taxon>
        <taxon>Actinopterygii</taxon>
        <taxon>Neopterygii</taxon>
        <taxon>Teleostei</taxon>
        <taxon>Neoteleostei</taxon>
        <taxon>Acanthomorphata</taxon>
        <taxon>Eupercaria</taxon>
        <taxon>Tetraodontiformes</taxon>
        <taxon>Tetradontoidea</taxon>
        <taxon>Tetraodontidae</taxon>
        <taxon>Takifugu</taxon>
    </lineage>
</organism>
<proteinExistence type="inferred from homology"/>
<dbReference type="GO" id="GO:0005525">
    <property type="term" value="F:GTP binding"/>
    <property type="evidence" value="ECO:0007669"/>
    <property type="project" value="UniProtKB-KW"/>
</dbReference>
<dbReference type="InterPro" id="IPR028586">
    <property type="entry name" value="AK3/Ak4_mitochondrial"/>
</dbReference>
<keyword evidence="6 8" id="KW-0342">GTP-binding</keyword>
<evidence type="ECO:0000256" key="1">
    <source>
        <dbReference type="ARBA" id="ARBA00004305"/>
    </source>
</evidence>
<evidence type="ECO:0000256" key="7">
    <source>
        <dbReference type="ARBA" id="ARBA00048191"/>
    </source>
</evidence>
<comment type="catalytic activity">
    <reaction evidence="8">
        <text>a ribonucleoside 5'-triphosphate + AMP = a ribonucleoside 5'-diphosphate + ADP</text>
        <dbReference type="Rhea" id="RHEA:13749"/>
        <dbReference type="ChEBI" id="CHEBI:57930"/>
        <dbReference type="ChEBI" id="CHEBI:61557"/>
        <dbReference type="ChEBI" id="CHEBI:456215"/>
        <dbReference type="ChEBI" id="CHEBI:456216"/>
        <dbReference type="EC" id="2.7.4.10"/>
    </reaction>
</comment>
<comment type="subcellular location">
    <subcellularLocation>
        <location evidence="1 8">Mitochondrion matrix</location>
    </subcellularLocation>
</comment>
<dbReference type="HAMAP" id="MF_00235">
    <property type="entry name" value="Adenylate_kinase_Adk"/>
    <property type="match status" value="1"/>
</dbReference>
<feature type="binding site" evidence="8">
    <location>
        <begin position="61"/>
        <end position="63"/>
    </location>
    <ligand>
        <name>AMP</name>
        <dbReference type="ChEBI" id="CHEBI:456215"/>
    </ligand>
</feature>
<dbReference type="InterPro" id="IPR006259">
    <property type="entry name" value="Adenyl_kin_sub"/>
</dbReference>
<evidence type="ECO:0000256" key="4">
    <source>
        <dbReference type="ARBA" id="ARBA00022777"/>
    </source>
</evidence>
<feature type="binding site" evidence="8">
    <location>
        <position position="125"/>
    </location>
    <ligand>
        <name>GTP</name>
        <dbReference type="ChEBI" id="CHEBI:37565"/>
    </ligand>
</feature>
<keyword evidence="11" id="KW-1185">Reference proteome</keyword>
<protein>
    <recommendedName>
        <fullName evidence="8">GTP:AMP phosphotransferase AK3, mitochondrial</fullName>
        <ecNumber evidence="8">2.7.4.10</ecNumber>
    </recommendedName>
    <alternativeName>
        <fullName evidence="8">Adenylate kinase 3</fullName>
        <shortName evidence="8">AK 3</shortName>
    </alternativeName>
</protein>